<dbReference type="PANTHER" id="PTHR22696:SF1">
    <property type="entry name" value="E3 UBIQUITIN-PROTEIN LIGASE RNF26"/>
    <property type="match status" value="1"/>
</dbReference>
<reference evidence="5" key="2">
    <citation type="submission" date="2010-04" db="EMBL/GenBank/DDBJ databases">
        <authorList>
            <person name="Buell R."/>
            <person name="Hamilton J."/>
            <person name="Hostetler J."/>
        </authorList>
    </citation>
    <scope>NUCLEOTIDE SEQUENCE [LARGE SCALE GENOMIC DNA]</scope>
    <source>
        <strain evidence="5">DAOM:BR144</strain>
    </source>
</reference>
<dbReference type="InterPro" id="IPR001680">
    <property type="entry name" value="WD40_rpt"/>
</dbReference>
<dbReference type="InterPro" id="IPR001841">
    <property type="entry name" value="Znf_RING"/>
</dbReference>
<name>K3WSD2_GLOUD</name>
<proteinExistence type="predicted"/>
<dbReference type="InterPro" id="IPR036322">
    <property type="entry name" value="WD40_repeat_dom_sf"/>
</dbReference>
<keyword evidence="1" id="KW-0863">Zinc-finger</keyword>
<dbReference type="Gene3D" id="2.130.10.10">
    <property type="entry name" value="YVTN repeat-like/Quinoprotein amine dehydrogenase"/>
    <property type="match status" value="1"/>
</dbReference>
<evidence type="ECO:0000256" key="2">
    <source>
        <dbReference type="SAM" id="MobiDB-lite"/>
    </source>
</evidence>
<dbReference type="GO" id="GO:0008270">
    <property type="term" value="F:zinc ion binding"/>
    <property type="evidence" value="ECO:0007669"/>
    <property type="project" value="UniProtKB-KW"/>
</dbReference>
<dbReference type="PANTHER" id="PTHR22696">
    <property type="entry name" value="E3 UBIQUITIN-PROTEIN LIGASE RNF26"/>
    <property type="match status" value="1"/>
</dbReference>
<accession>K3WSD2</accession>
<feature type="compositionally biased region" description="Low complexity" evidence="2">
    <location>
        <begin position="259"/>
        <end position="295"/>
    </location>
</feature>
<keyword evidence="1" id="KW-0479">Metal-binding</keyword>
<dbReference type="EnsemblProtists" id="PYU1_T007876">
    <property type="protein sequence ID" value="PYU1_T007876"/>
    <property type="gene ID" value="PYU1_G007860"/>
</dbReference>
<dbReference type="GO" id="GO:0006511">
    <property type="term" value="P:ubiquitin-dependent protein catabolic process"/>
    <property type="evidence" value="ECO:0007669"/>
    <property type="project" value="TreeGrafter"/>
</dbReference>
<dbReference type="GO" id="GO:0016567">
    <property type="term" value="P:protein ubiquitination"/>
    <property type="evidence" value="ECO:0007669"/>
    <property type="project" value="TreeGrafter"/>
</dbReference>
<dbReference type="Gene3D" id="3.30.40.10">
    <property type="entry name" value="Zinc/RING finger domain, C3HC4 (zinc finger)"/>
    <property type="match status" value="1"/>
</dbReference>
<dbReference type="OMA" id="NMEKMIM"/>
<reference evidence="4" key="3">
    <citation type="submission" date="2015-02" db="UniProtKB">
        <authorList>
            <consortium name="EnsemblProtists"/>
        </authorList>
    </citation>
    <scope>IDENTIFICATION</scope>
    <source>
        <strain evidence="4">DAOM BR144</strain>
    </source>
</reference>
<dbReference type="Proteomes" id="UP000019132">
    <property type="component" value="Unassembled WGS sequence"/>
</dbReference>
<feature type="region of interest" description="Disordered" evidence="2">
    <location>
        <begin position="72"/>
        <end position="141"/>
    </location>
</feature>
<feature type="compositionally biased region" description="Acidic residues" evidence="2">
    <location>
        <begin position="577"/>
        <end position="595"/>
    </location>
</feature>
<dbReference type="VEuPathDB" id="FungiDB:PYU1_G007860"/>
<keyword evidence="1" id="KW-0862">Zinc</keyword>
<dbReference type="GO" id="GO:0061630">
    <property type="term" value="F:ubiquitin protein ligase activity"/>
    <property type="evidence" value="ECO:0007669"/>
    <property type="project" value="TreeGrafter"/>
</dbReference>
<evidence type="ECO:0000313" key="5">
    <source>
        <dbReference type="Proteomes" id="UP000019132"/>
    </source>
</evidence>
<feature type="region of interest" description="Disordered" evidence="2">
    <location>
        <begin position="575"/>
        <end position="599"/>
    </location>
</feature>
<dbReference type="SMART" id="SM00320">
    <property type="entry name" value="WD40"/>
    <property type="match status" value="2"/>
</dbReference>
<feature type="region of interest" description="Disordered" evidence="2">
    <location>
        <begin position="177"/>
        <end position="222"/>
    </location>
</feature>
<dbReference type="HOGENOM" id="CLU_304122_0_0_1"/>
<keyword evidence="5" id="KW-1185">Reference proteome</keyword>
<feature type="compositionally biased region" description="Low complexity" evidence="2">
    <location>
        <begin position="122"/>
        <end position="133"/>
    </location>
</feature>
<dbReference type="AlphaFoldDB" id="K3WSD2"/>
<feature type="compositionally biased region" description="Low complexity" evidence="2">
    <location>
        <begin position="827"/>
        <end position="837"/>
    </location>
</feature>
<dbReference type="SUPFAM" id="SSF50978">
    <property type="entry name" value="WD40 repeat-like"/>
    <property type="match status" value="1"/>
</dbReference>
<feature type="compositionally biased region" description="Low complexity" evidence="2">
    <location>
        <begin position="874"/>
        <end position="886"/>
    </location>
</feature>
<evidence type="ECO:0000259" key="3">
    <source>
        <dbReference type="PROSITE" id="PS50089"/>
    </source>
</evidence>
<dbReference type="SUPFAM" id="SSF57850">
    <property type="entry name" value="RING/U-box"/>
    <property type="match status" value="1"/>
</dbReference>
<dbReference type="PROSITE" id="PS50089">
    <property type="entry name" value="ZF_RING_2"/>
    <property type="match status" value="1"/>
</dbReference>
<feature type="domain" description="RING-type" evidence="3">
    <location>
        <begin position="1083"/>
        <end position="1126"/>
    </location>
</feature>
<organism evidence="4 5">
    <name type="scientific">Globisporangium ultimum (strain ATCC 200006 / CBS 805.95 / DAOM BR144)</name>
    <name type="common">Pythium ultimum</name>
    <dbReference type="NCBI Taxonomy" id="431595"/>
    <lineage>
        <taxon>Eukaryota</taxon>
        <taxon>Sar</taxon>
        <taxon>Stramenopiles</taxon>
        <taxon>Oomycota</taxon>
        <taxon>Peronosporomycetes</taxon>
        <taxon>Pythiales</taxon>
        <taxon>Pythiaceae</taxon>
        <taxon>Globisporangium</taxon>
    </lineage>
</organism>
<dbReference type="EMBL" id="GL376617">
    <property type="status" value="NOT_ANNOTATED_CDS"/>
    <property type="molecule type" value="Genomic_DNA"/>
</dbReference>
<feature type="compositionally biased region" description="Low complexity" evidence="2">
    <location>
        <begin position="806"/>
        <end position="816"/>
    </location>
</feature>
<dbReference type="Pfam" id="PF13920">
    <property type="entry name" value="zf-C3HC4_3"/>
    <property type="match status" value="1"/>
</dbReference>
<feature type="region of interest" description="Disordered" evidence="2">
    <location>
        <begin position="803"/>
        <end position="940"/>
    </location>
</feature>
<reference evidence="5" key="1">
    <citation type="journal article" date="2010" name="Genome Biol.">
        <title>Genome sequence of the necrotrophic plant pathogen Pythium ultimum reveals original pathogenicity mechanisms and effector repertoire.</title>
        <authorList>
            <person name="Levesque C.A."/>
            <person name="Brouwer H."/>
            <person name="Cano L."/>
            <person name="Hamilton J.P."/>
            <person name="Holt C."/>
            <person name="Huitema E."/>
            <person name="Raffaele S."/>
            <person name="Robideau G.P."/>
            <person name="Thines M."/>
            <person name="Win J."/>
            <person name="Zerillo M.M."/>
            <person name="Beakes G.W."/>
            <person name="Boore J.L."/>
            <person name="Busam D."/>
            <person name="Dumas B."/>
            <person name="Ferriera S."/>
            <person name="Fuerstenberg S.I."/>
            <person name="Gachon C.M."/>
            <person name="Gaulin E."/>
            <person name="Govers F."/>
            <person name="Grenville-Briggs L."/>
            <person name="Horner N."/>
            <person name="Hostetler J."/>
            <person name="Jiang R.H."/>
            <person name="Johnson J."/>
            <person name="Krajaejun T."/>
            <person name="Lin H."/>
            <person name="Meijer H.J."/>
            <person name="Moore B."/>
            <person name="Morris P."/>
            <person name="Phuntmart V."/>
            <person name="Puiu D."/>
            <person name="Shetty J."/>
            <person name="Stajich J.E."/>
            <person name="Tripathy S."/>
            <person name="Wawra S."/>
            <person name="van West P."/>
            <person name="Whitty B.R."/>
            <person name="Coutinho P.M."/>
            <person name="Henrissat B."/>
            <person name="Martin F."/>
            <person name="Thomas P.D."/>
            <person name="Tyler B.M."/>
            <person name="De Vries R.P."/>
            <person name="Kamoun S."/>
            <person name="Yandell M."/>
            <person name="Tisserat N."/>
            <person name="Buell C.R."/>
        </authorList>
    </citation>
    <scope>NUCLEOTIDE SEQUENCE</scope>
    <source>
        <strain evidence="5">DAOM:BR144</strain>
    </source>
</reference>
<evidence type="ECO:0000313" key="4">
    <source>
        <dbReference type="EnsemblProtists" id="PYU1_T007876"/>
    </source>
</evidence>
<dbReference type="eggNOG" id="ENOG502RRFR">
    <property type="taxonomic scope" value="Eukaryota"/>
</dbReference>
<feature type="compositionally biased region" description="Polar residues" evidence="2">
    <location>
        <begin position="851"/>
        <end position="863"/>
    </location>
</feature>
<dbReference type="InterPro" id="IPR015943">
    <property type="entry name" value="WD40/YVTN_repeat-like_dom_sf"/>
</dbReference>
<dbReference type="InParanoid" id="K3WSD2"/>
<sequence>MEGDSSPRPPMRGHTPTVGNGKKPLLVNRSAEELRRNGLNMEKMIKKNVMASSRPGSLKRGLAVVEYFKAKNKQQDGGGAEGGSSSNAMDADPPVKRTKISPPPPSSSTSAQDDAVMTDATAGGSSVSVASPSPRRRSAEQTAVRMNLLMSAKASNAGVQPLDDRAFAARGPPSITRLSQQLTSPLRHRNSPVRSRIQAMTEESIRRLSENSSRASATGSGASKGLTAVLEQVDIAPTTNTKVGGLTSKSPFQSFQSKFSAATAASSNQSRPQQQPSPAKPKASALANLLASPMAPRHHSMPPPRSGPIVVDLSHGSEEKPARTSLTASKPLVTAPSKPARALFSSRPAVATKSLCFSTEGVATSLDVSPDGEILVVGFTDGSVRLYEMDSNVPSDRHGYLLGHIDEESSQGAANANLRVKITTDGRYVFVGCRTGPRVVMSINLHNYRNEKESEDEDFNHLQKHFHANPRARGFSDVTKYVPPRGKATNRHAYYLLCGLGVGNLHLWRFVEARHASAPPSWHYMYEIKANGNTAIACDFLPPAAGIDGSMSLTIAGTCHDKNMRVWELEQESFTVDNDDASNDHETGDDDDDGSDPFHGIMHTIKSHADIPNTKDIAAIYGEYAYGISPTGDAYRLAIRNPGVRHEFEMEKFDTGGSNNKSRRSTILLESVYASDDGSVMIVVSTEGIFYYANSILSSTEEESANGTMSLMKIIGKNASLNPQYKTPMKVYTPRLLASAANATPPTAMMAVVTNPASEDEGGDGYLNVDPTEGFAARWMVPSKGRDCWVCGVRNISHWQAPTENQQQKAFAQKAKNPSGQQDDSKASQSKRSSTSSYEKKANGIEAPSPRGQSSSVETTPLASPTRASKAKAKLAAARKSASASSTIVTPRSGPSLAAATLGDSSLRKPPTGTSSKARQRIEADEDGDPSPSRRFSGNATELAEELERYKERYNKIVMEWQRRLKGERQMRRLWKTRETEFNKELDDTLDKLYNAEQELVALKEAHKDAEKRFSFEKLKAEQQSSVKSRYEQLCAQLQEKLALLDDQKRVMEQTTKTLLQEVDRNVRALKPSPSLLGERNECVVCKDHEANTAIIPCGHLVFCEDDGEVYRRNAPGGHVVCPICQRELISLLRIY</sequence>
<feature type="compositionally biased region" description="Low complexity" evidence="2">
    <location>
        <begin position="212"/>
        <end position="222"/>
    </location>
</feature>
<feature type="region of interest" description="Disordered" evidence="2">
    <location>
        <begin position="1"/>
        <end position="58"/>
    </location>
</feature>
<evidence type="ECO:0000256" key="1">
    <source>
        <dbReference type="PROSITE-ProRule" id="PRU00175"/>
    </source>
</evidence>
<feature type="region of interest" description="Disordered" evidence="2">
    <location>
        <begin position="259"/>
        <end position="330"/>
    </location>
</feature>
<dbReference type="InterPro" id="IPR013083">
    <property type="entry name" value="Znf_RING/FYVE/PHD"/>
</dbReference>
<protein>
    <recommendedName>
        <fullName evidence="3">RING-type domain-containing protein</fullName>
    </recommendedName>
</protein>